<evidence type="ECO:0000256" key="4">
    <source>
        <dbReference type="SAM" id="SignalP"/>
    </source>
</evidence>
<keyword evidence="2" id="KW-0479">Metal-binding</keyword>
<dbReference type="InterPro" id="IPR050738">
    <property type="entry name" value="Sulfatase"/>
</dbReference>
<feature type="signal peptide" evidence="4">
    <location>
        <begin position="1"/>
        <end position="17"/>
    </location>
</feature>
<evidence type="ECO:0000259" key="5">
    <source>
        <dbReference type="Pfam" id="PF00884"/>
    </source>
</evidence>
<organism evidence="6 7">
    <name type="scientific">Nitzschia inconspicua</name>
    <dbReference type="NCBI Taxonomy" id="303405"/>
    <lineage>
        <taxon>Eukaryota</taxon>
        <taxon>Sar</taxon>
        <taxon>Stramenopiles</taxon>
        <taxon>Ochrophyta</taxon>
        <taxon>Bacillariophyta</taxon>
        <taxon>Bacillariophyceae</taxon>
        <taxon>Bacillariophycidae</taxon>
        <taxon>Bacillariales</taxon>
        <taxon>Bacillariaceae</taxon>
        <taxon>Nitzschia</taxon>
    </lineage>
</organism>
<dbReference type="GO" id="GO:0004065">
    <property type="term" value="F:arylsulfatase activity"/>
    <property type="evidence" value="ECO:0007669"/>
    <property type="project" value="TreeGrafter"/>
</dbReference>
<dbReference type="Proteomes" id="UP000693970">
    <property type="component" value="Unassembled WGS sequence"/>
</dbReference>
<evidence type="ECO:0000313" key="7">
    <source>
        <dbReference type="Proteomes" id="UP000693970"/>
    </source>
</evidence>
<evidence type="ECO:0000313" key="6">
    <source>
        <dbReference type="EMBL" id="KAG7365145.1"/>
    </source>
</evidence>
<dbReference type="Pfam" id="PF14707">
    <property type="entry name" value="Sulfatase_C"/>
    <property type="match status" value="1"/>
</dbReference>
<feature type="domain" description="Sulfatase N-terminal" evidence="5">
    <location>
        <begin position="38"/>
        <end position="416"/>
    </location>
</feature>
<evidence type="ECO:0000256" key="3">
    <source>
        <dbReference type="ARBA" id="ARBA00022837"/>
    </source>
</evidence>
<dbReference type="PROSITE" id="PS00149">
    <property type="entry name" value="SULFATASE_2"/>
    <property type="match status" value="1"/>
</dbReference>
<reference evidence="6" key="2">
    <citation type="submission" date="2021-04" db="EMBL/GenBank/DDBJ databases">
        <authorList>
            <person name="Podell S."/>
        </authorList>
    </citation>
    <scope>NUCLEOTIDE SEQUENCE</scope>
    <source>
        <strain evidence="6">Hildebrandi</strain>
    </source>
</reference>
<comment type="caution">
    <text evidence="6">The sequence shown here is derived from an EMBL/GenBank/DDBJ whole genome shotgun (WGS) entry which is preliminary data.</text>
</comment>
<accession>A0A9K3LNH1</accession>
<keyword evidence="7" id="KW-1185">Reference proteome</keyword>
<dbReference type="OrthoDB" id="195633at2759"/>
<proteinExistence type="inferred from homology"/>
<dbReference type="InterPro" id="IPR000917">
    <property type="entry name" value="Sulfatase_N"/>
</dbReference>
<evidence type="ECO:0000256" key="2">
    <source>
        <dbReference type="ARBA" id="ARBA00022723"/>
    </source>
</evidence>
<gene>
    <name evidence="6" type="ORF">IV203_038348</name>
</gene>
<dbReference type="EMBL" id="JAGRRH010000009">
    <property type="protein sequence ID" value="KAG7365145.1"/>
    <property type="molecule type" value="Genomic_DNA"/>
</dbReference>
<dbReference type="PANTHER" id="PTHR42693">
    <property type="entry name" value="ARYLSULFATASE FAMILY MEMBER"/>
    <property type="match status" value="1"/>
</dbReference>
<keyword evidence="4" id="KW-0732">Signal</keyword>
<dbReference type="InterPro" id="IPR024607">
    <property type="entry name" value="Sulfatase_CS"/>
</dbReference>
<protein>
    <submittedName>
        <fullName evidence="6">Cerebroside-sulfatase</fullName>
    </submittedName>
</protein>
<name>A0A9K3LNH1_9STRA</name>
<dbReference type="PANTHER" id="PTHR42693:SF11">
    <property type="entry name" value="ARYLSULFATASE A"/>
    <property type="match status" value="1"/>
</dbReference>
<sequence>MIFFLLRFFVVFQGTLAIVGYSVCGHKDLNVHDNNNRPNIIILFADNLGFNDIGLYQQEETQSNTTDSEKSSSPTPNIDRLGREGMQFFNWNSVAALCSASRAALLTGKYPVRTGVYPRVFRPDAVYGLLPEETTLAELLKENGYATSIVGKWHLGHRKEYLPTNQGFDEWIGIPYHMSGGSVDGHICNSDKDNTMWLPLYQNDKIVQQPAQLDTLAHTYAHAAVNFMERHEDQPFFLYMAFSHVHQLCAPRDYPEQTTCQWASIQNATFAHAVQEMDWIAGQVLGYLDQNEQLKNNTFVLFTSDNGPWVAEQSCSGSKGPFKGEWLKHHVDESCTACPHDYVPDPKLNRPRRCVLQGTNYELDGVHCGEDTGLGGVWEANMRMPALARFPGKISFNSQSNDLVSTLDVIPTILSMIDQPSPDDLDGIDISDVLFERERNDVKKEERKLYYWRDGFQGGPLPPPYGRFDVAAVRYGNLKAWFWTKSAHYNRDIEQFHDPPLLFDVMADPAESTPLDPNEYQETIQIILDATRRHKESINWMEPLALATDPKFIPCADQATGCRTDEIISESIL</sequence>
<keyword evidence="3" id="KW-0106">Calcium</keyword>
<dbReference type="Pfam" id="PF00884">
    <property type="entry name" value="Sulfatase"/>
    <property type="match status" value="1"/>
</dbReference>
<comment type="similarity">
    <text evidence="1">Belongs to the sulfatase family.</text>
</comment>
<dbReference type="GO" id="GO:0046872">
    <property type="term" value="F:metal ion binding"/>
    <property type="evidence" value="ECO:0007669"/>
    <property type="project" value="UniProtKB-KW"/>
</dbReference>
<evidence type="ECO:0000256" key="1">
    <source>
        <dbReference type="ARBA" id="ARBA00008779"/>
    </source>
</evidence>
<reference evidence="6" key="1">
    <citation type="journal article" date="2021" name="Sci. Rep.">
        <title>Diploid genomic architecture of Nitzschia inconspicua, an elite biomass production diatom.</title>
        <authorList>
            <person name="Oliver A."/>
            <person name="Podell S."/>
            <person name="Pinowska A."/>
            <person name="Traller J.C."/>
            <person name="Smith S.R."/>
            <person name="McClure R."/>
            <person name="Beliaev A."/>
            <person name="Bohutskyi P."/>
            <person name="Hill E.A."/>
            <person name="Rabines A."/>
            <person name="Zheng H."/>
            <person name="Allen L.Z."/>
            <person name="Kuo A."/>
            <person name="Grigoriev I.V."/>
            <person name="Allen A.E."/>
            <person name="Hazlebeck D."/>
            <person name="Allen E.E."/>
        </authorList>
    </citation>
    <scope>NUCLEOTIDE SEQUENCE</scope>
    <source>
        <strain evidence="6">Hildebrandi</strain>
    </source>
</reference>
<dbReference type="AlphaFoldDB" id="A0A9K3LNH1"/>
<feature type="chain" id="PRO_5039923291" evidence="4">
    <location>
        <begin position="18"/>
        <end position="573"/>
    </location>
</feature>